<dbReference type="GO" id="GO:0050135">
    <property type="term" value="F:NADP+ nucleosidase activity"/>
    <property type="evidence" value="ECO:0007669"/>
    <property type="project" value="InterPro"/>
</dbReference>
<accession>A0A0N9I3D8</accession>
<dbReference type="KEGG" id="kphy:AOZ06_22300"/>
<keyword evidence="4" id="KW-1185">Reference proteome</keyword>
<protein>
    <recommendedName>
        <fullName evidence="2">TNT domain-containing protein</fullName>
    </recommendedName>
</protein>
<organism evidence="3 4">
    <name type="scientific">Kibdelosporangium phytohabitans</name>
    <dbReference type="NCBI Taxonomy" id="860235"/>
    <lineage>
        <taxon>Bacteria</taxon>
        <taxon>Bacillati</taxon>
        <taxon>Actinomycetota</taxon>
        <taxon>Actinomycetes</taxon>
        <taxon>Pseudonocardiales</taxon>
        <taxon>Pseudonocardiaceae</taxon>
        <taxon>Kibdelosporangium</taxon>
    </lineage>
</organism>
<sequence>MRIGVSGGAVFGVGEGPDRTGYAGRDAPVDGQQVTLPDGREVKQVSLAELESVFTLHTVDSDGVDVADADPLTGYLAPAGTVVRQVREVARDERVAVWFPALPAETAPEGDPNTASGALLASLGAELSGAAPDGWSGLSIECEALVSRMVVTVTVTMADSTVLHWSPPPMVSQWLHRLRMRDYHPGRGVWFRARFELTPNAPVVRDVDALSPLSFVTDAEDCADELRLLPRNADAVPRWLLDAAVRSQQAGRSAYAEEQVAAGRPETVPLFDGRDETGQPTWYRPVLSQVERQAVLEYLQGAPVVLSARGLSRDVLAGVDDSVPMSFHTDGRFVWPGAAAYYLDKHGVPPALALVEHIRSARHQLPKAVPAIALDRASAAAMGRPWSESEVDANANQALGPVESAIITHRISPRFYSVFAERESAWCLVRDGDQYRVQWSHDERSAVLFDDVRQAAVYLAGQLSANGPDLEYQLGEEIPAWQSPLVVLSDDPPVESFAAVSTVMIQDVDVDRYGSTEGNLVYVAETPFEQRGLPPEYANRPYHRYRISGDPWRVVSVVSAEGGRGYVLPKPIDEYLRQGYVEEIVPQAGHPGLPPITDEMRAAAAQNPNGWVYCADPDVDPRFIEGIPLPVVLGGYKVGPDGQFTGETFVNDDYRPSPRLRGYPEPQSDFELVLGYIAAGWLPHHEIVPAALDAPFMLETDGNGGLRIGVEGTGRQFLAVYSSPGYVPPGAQAVMQTTGRDLAPALTGLTVIVNPGAGFGIELPGEDIMQAAGVPQQA</sequence>
<dbReference type="Pfam" id="PF14021">
    <property type="entry name" value="TNT"/>
    <property type="match status" value="1"/>
</dbReference>
<feature type="domain" description="TNT" evidence="2">
    <location>
        <begin position="507"/>
        <end position="584"/>
    </location>
</feature>
<dbReference type="Proteomes" id="UP000063699">
    <property type="component" value="Chromosome"/>
</dbReference>
<dbReference type="RefSeq" id="WP_054291180.1">
    <property type="nucleotide sequence ID" value="NZ_CP012752.1"/>
</dbReference>
<feature type="region of interest" description="Disordered" evidence="1">
    <location>
        <begin position="14"/>
        <end position="34"/>
    </location>
</feature>
<gene>
    <name evidence="3" type="ORF">AOZ06_22300</name>
</gene>
<reference evidence="3 4" key="1">
    <citation type="submission" date="2015-07" db="EMBL/GenBank/DDBJ databases">
        <title>Genome sequencing of Kibdelosporangium phytohabitans.</title>
        <authorList>
            <person name="Qin S."/>
            <person name="Xing K."/>
        </authorList>
    </citation>
    <scope>NUCLEOTIDE SEQUENCE [LARGE SCALE GENOMIC DNA]</scope>
    <source>
        <strain evidence="3 4">KLBMP1111</strain>
    </source>
</reference>
<name>A0A0N9I3D8_9PSEU</name>
<dbReference type="STRING" id="860235.AOZ06_22300"/>
<dbReference type="AlphaFoldDB" id="A0A0N9I3D8"/>
<evidence type="ECO:0000313" key="3">
    <source>
        <dbReference type="EMBL" id="ALG09276.1"/>
    </source>
</evidence>
<evidence type="ECO:0000313" key="4">
    <source>
        <dbReference type="Proteomes" id="UP000063699"/>
    </source>
</evidence>
<dbReference type="EMBL" id="CP012752">
    <property type="protein sequence ID" value="ALG09276.1"/>
    <property type="molecule type" value="Genomic_DNA"/>
</dbReference>
<evidence type="ECO:0000256" key="1">
    <source>
        <dbReference type="SAM" id="MobiDB-lite"/>
    </source>
</evidence>
<proteinExistence type="predicted"/>
<dbReference type="InterPro" id="IPR025331">
    <property type="entry name" value="TNT"/>
</dbReference>
<evidence type="ECO:0000259" key="2">
    <source>
        <dbReference type="Pfam" id="PF14021"/>
    </source>
</evidence>